<feature type="transmembrane region" description="Helical" evidence="1">
    <location>
        <begin position="38"/>
        <end position="60"/>
    </location>
</feature>
<name>A0A8J3ZWW2_9ACTN</name>
<keyword evidence="3" id="KW-1185">Reference proteome</keyword>
<evidence type="ECO:0000313" key="2">
    <source>
        <dbReference type="EMBL" id="GIJ69960.1"/>
    </source>
</evidence>
<proteinExistence type="predicted"/>
<organism evidence="2 3">
    <name type="scientific">Virgisporangium ochraceum</name>
    <dbReference type="NCBI Taxonomy" id="65505"/>
    <lineage>
        <taxon>Bacteria</taxon>
        <taxon>Bacillati</taxon>
        <taxon>Actinomycetota</taxon>
        <taxon>Actinomycetes</taxon>
        <taxon>Micromonosporales</taxon>
        <taxon>Micromonosporaceae</taxon>
        <taxon>Virgisporangium</taxon>
    </lineage>
</organism>
<evidence type="ECO:0000313" key="3">
    <source>
        <dbReference type="Proteomes" id="UP000635606"/>
    </source>
</evidence>
<dbReference type="RefSeq" id="WP_203929877.1">
    <property type="nucleotide sequence ID" value="NZ_BOPH01000072.1"/>
</dbReference>
<accession>A0A8J3ZWW2</accession>
<reference evidence="2" key="1">
    <citation type="submission" date="2021-01" db="EMBL/GenBank/DDBJ databases">
        <title>Whole genome shotgun sequence of Virgisporangium ochraceum NBRC 16418.</title>
        <authorList>
            <person name="Komaki H."/>
            <person name="Tamura T."/>
        </authorList>
    </citation>
    <scope>NUCLEOTIDE SEQUENCE</scope>
    <source>
        <strain evidence="2">NBRC 16418</strain>
    </source>
</reference>
<evidence type="ECO:0000256" key="1">
    <source>
        <dbReference type="SAM" id="Phobius"/>
    </source>
</evidence>
<comment type="caution">
    <text evidence="2">The sequence shown here is derived from an EMBL/GenBank/DDBJ whole genome shotgun (WGS) entry which is preliminary data.</text>
</comment>
<gene>
    <name evidence="2" type="ORF">Voc01_048770</name>
</gene>
<keyword evidence="1" id="KW-1133">Transmembrane helix</keyword>
<dbReference type="AlphaFoldDB" id="A0A8J3ZWW2"/>
<keyword evidence="1" id="KW-0472">Membrane</keyword>
<sequence>MNASIRMLWLTIFALASLVLAIVCGVLAWAKNKDLQSAAVAGGATFAGALTLLFAAATFVEQP</sequence>
<protein>
    <submittedName>
        <fullName evidence="2">Uncharacterized protein</fullName>
    </submittedName>
</protein>
<dbReference type="EMBL" id="BOPH01000072">
    <property type="protein sequence ID" value="GIJ69960.1"/>
    <property type="molecule type" value="Genomic_DNA"/>
</dbReference>
<dbReference type="Proteomes" id="UP000635606">
    <property type="component" value="Unassembled WGS sequence"/>
</dbReference>
<keyword evidence="1" id="KW-0812">Transmembrane</keyword>